<dbReference type="PANTHER" id="PTHR12970">
    <property type="entry name" value="PROTEASOME ASSEMBLY CHAPERONE 2"/>
    <property type="match status" value="1"/>
</dbReference>
<evidence type="ECO:0000313" key="6">
    <source>
        <dbReference type="Proteomes" id="UP000318582"/>
    </source>
</evidence>
<dbReference type="Gene3D" id="3.40.50.10900">
    <property type="entry name" value="PAC-like subunit"/>
    <property type="match status" value="2"/>
</dbReference>
<dbReference type="InterPro" id="IPR016562">
    <property type="entry name" value="Proteasome_assmbl_chp_2_euk"/>
</dbReference>
<accession>A0A507EAC1</accession>
<comment type="subunit">
    <text evidence="4">Component of the 20S proteasome chaperone.</text>
</comment>
<dbReference type="InterPro" id="IPR019151">
    <property type="entry name" value="Proteasome_assmbl_chaperone_2"/>
</dbReference>
<evidence type="ECO:0000256" key="1">
    <source>
        <dbReference type="ARBA" id="ARBA00019186"/>
    </source>
</evidence>
<dbReference type="InterPro" id="IPR038389">
    <property type="entry name" value="PSMG2_sf"/>
</dbReference>
<sequence>MTILNMRFHPIPDYDANELSGKTLVMPAPNALGNLGQLAVDVLISSLSLRRVGFVSSDLVLPVCGTEVYGTEETPNTLHTSFEVYASLPDASPQLVVVQLRAPVISRKGLLFSSQFQEWVEHHKFSDVILVTGVDAGRRNDREIISQLGVLESPNGHFNISELGFLNIESRNSDSKCPVPPPGAGLSRFIIEELHRRGLPVLVVACFASEGDHTQATRLASAVYSIVHPVQDQITWKTPLSWSQLYGNAQFTKELFQ</sequence>
<comment type="caution">
    <text evidence="5">The sequence shown here is derived from an EMBL/GenBank/DDBJ whole genome shotgun (WGS) entry which is preliminary data.</text>
</comment>
<dbReference type="EMBL" id="QEAQ01000019">
    <property type="protein sequence ID" value="TPX60000.1"/>
    <property type="molecule type" value="Genomic_DNA"/>
</dbReference>
<dbReference type="PIRSF" id="PIRSF010044">
    <property type="entry name" value="UCP010044"/>
    <property type="match status" value="1"/>
</dbReference>
<keyword evidence="2 4" id="KW-0143">Chaperone</keyword>
<gene>
    <name evidence="5" type="ORF">PhCBS80983_g02057</name>
</gene>
<organism evidence="5 6">
    <name type="scientific">Powellomyces hirtus</name>
    <dbReference type="NCBI Taxonomy" id="109895"/>
    <lineage>
        <taxon>Eukaryota</taxon>
        <taxon>Fungi</taxon>
        <taxon>Fungi incertae sedis</taxon>
        <taxon>Chytridiomycota</taxon>
        <taxon>Chytridiomycota incertae sedis</taxon>
        <taxon>Chytridiomycetes</taxon>
        <taxon>Spizellomycetales</taxon>
        <taxon>Powellomycetaceae</taxon>
        <taxon>Powellomyces</taxon>
    </lineage>
</organism>
<dbReference type="SUPFAM" id="SSF159659">
    <property type="entry name" value="Cgl1923-like"/>
    <property type="match status" value="1"/>
</dbReference>
<dbReference type="PANTHER" id="PTHR12970:SF1">
    <property type="entry name" value="PROTEASOME ASSEMBLY CHAPERONE 2"/>
    <property type="match status" value="1"/>
</dbReference>
<evidence type="ECO:0000256" key="3">
    <source>
        <dbReference type="ARBA" id="ARBA00025745"/>
    </source>
</evidence>
<dbReference type="Pfam" id="PF09754">
    <property type="entry name" value="PAC2"/>
    <property type="match status" value="1"/>
</dbReference>
<evidence type="ECO:0000256" key="2">
    <source>
        <dbReference type="ARBA" id="ARBA00023186"/>
    </source>
</evidence>
<keyword evidence="6" id="KW-1185">Reference proteome</keyword>
<evidence type="ECO:0000256" key="4">
    <source>
        <dbReference type="PIRNR" id="PIRNR010044"/>
    </source>
</evidence>
<comment type="function">
    <text evidence="4">Involved in 20S proteasome assembly.</text>
</comment>
<reference evidence="5 6" key="1">
    <citation type="journal article" date="2019" name="Sci. Rep.">
        <title>Comparative genomics of chytrid fungi reveal insights into the obligate biotrophic and pathogenic lifestyle of Synchytrium endobioticum.</title>
        <authorList>
            <person name="van de Vossenberg B.T.L.H."/>
            <person name="Warris S."/>
            <person name="Nguyen H.D.T."/>
            <person name="van Gent-Pelzer M.P.E."/>
            <person name="Joly D.L."/>
            <person name="van de Geest H.C."/>
            <person name="Bonants P.J.M."/>
            <person name="Smith D.S."/>
            <person name="Levesque C.A."/>
            <person name="van der Lee T.A.J."/>
        </authorList>
    </citation>
    <scope>NUCLEOTIDE SEQUENCE [LARGE SCALE GENOMIC DNA]</scope>
    <source>
        <strain evidence="5 6">CBS 809.83</strain>
    </source>
</reference>
<dbReference type="GO" id="GO:0043248">
    <property type="term" value="P:proteasome assembly"/>
    <property type="evidence" value="ECO:0007669"/>
    <property type="project" value="TreeGrafter"/>
</dbReference>
<dbReference type="GO" id="GO:0005634">
    <property type="term" value="C:nucleus"/>
    <property type="evidence" value="ECO:0007669"/>
    <property type="project" value="TreeGrafter"/>
</dbReference>
<dbReference type="STRING" id="109895.A0A507EAC1"/>
<dbReference type="GO" id="GO:0005829">
    <property type="term" value="C:cytosol"/>
    <property type="evidence" value="ECO:0007669"/>
    <property type="project" value="TreeGrafter"/>
</dbReference>
<dbReference type="Proteomes" id="UP000318582">
    <property type="component" value="Unassembled WGS sequence"/>
</dbReference>
<comment type="similarity">
    <text evidence="3 4">Belongs to the PSMG2 family.</text>
</comment>
<protein>
    <recommendedName>
        <fullName evidence="1 4">Proteasome assembly chaperone 2</fullName>
    </recommendedName>
</protein>
<proteinExistence type="inferred from homology"/>
<dbReference type="AlphaFoldDB" id="A0A507EAC1"/>
<name>A0A507EAC1_9FUNG</name>
<evidence type="ECO:0000313" key="5">
    <source>
        <dbReference type="EMBL" id="TPX60000.1"/>
    </source>
</evidence>